<protein>
    <submittedName>
        <fullName evidence="1">Uncharacterized protein</fullName>
    </submittedName>
</protein>
<dbReference type="EMBL" id="GGEC01011284">
    <property type="protein sequence ID" value="MBW91767.1"/>
    <property type="molecule type" value="Transcribed_RNA"/>
</dbReference>
<accession>A0A2P2JE86</accession>
<organism evidence="1">
    <name type="scientific">Rhizophora mucronata</name>
    <name type="common">Asiatic mangrove</name>
    <dbReference type="NCBI Taxonomy" id="61149"/>
    <lineage>
        <taxon>Eukaryota</taxon>
        <taxon>Viridiplantae</taxon>
        <taxon>Streptophyta</taxon>
        <taxon>Embryophyta</taxon>
        <taxon>Tracheophyta</taxon>
        <taxon>Spermatophyta</taxon>
        <taxon>Magnoliopsida</taxon>
        <taxon>eudicotyledons</taxon>
        <taxon>Gunneridae</taxon>
        <taxon>Pentapetalae</taxon>
        <taxon>rosids</taxon>
        <taxon>fabids</taxon>
        <taxon>Malpighiales</taxon>
        <taxon>Rhizophoraceae</taxon>
        <taxon>Rhizophora</taxon>
    </lineage>
</organism>
<reference evidence="1" key="1">
    <citation type="submission" date="2018-02" db="EMBL/GenBank/DDBJ databases">
        <title>Rhizophora mucronata_Transcriptome.</title>
        <authorList>
            <person name="Meera S.P."/>
            <person name="Sreeshan A."/>
            <person name="Augustine A."/>
        </authorList>
    </citation>
    <scope>NUCLEOTIDE SEQUENCE</scope>
    <source>
        <tissue evidence="1">Leaf</tissue>
    </source>
</reference>
<sequence>MSYQGQSLSVPYLSSRQNVFSSHPNFHSWNMR</sequence>
<name>A0A2P2JE86_RHIMU</name>
<evidence type="ECO:0000313" key="1">
    <source>
        <dbReference type="EMBL" id="MBW91767.1"/>
    </source>
</evidence>
<proteinExistence type="predicted"/>
<dbReference type="AlphaFoldDB" id="A0A2P2JE86"/>